<comment type="caution">
    <text evidence="1">The sequence shown here is derived from an EMBL/GenBank/DDBJ whole genome shotgun (WGS) entry which is preliminary data.</text>
</comment>
<accession>A0A7J7ZWN8</accession>
<proteinExistence type="predicted"/>
<dbReference type="PROSITE" id="PS51257">
    <property type="entry name" value="PROKAR_LIPOPROTEIN"/>
    <property type="match status" value="1"/>
</dbReference>
<name>A0A7J7ZWN8_MYOMY</name>
<evidence type="ECO:0000313" key="2">
    <source>
        <dbReference type="Proteomes" id="UP000527355"/>
    </source>
</evidence>
<dbReference type="AlphaFoldDB" id="A0A7J7ZWN8"/>
<organism evidence="1 2">
    <name type="scientific">Myotis myotis</name>
    <name type="common">Greater mouse-eared bat</name>
    <name type="synonym">Vespertilio myotis</name>
    <dbReference type="NCBI Taxonomy" id="51298"/>
    <lineage>
        <taxon>Eukaryota</taxon>
        <taxon>Metazoa</taxon>
        <taxon>Chordata</taxon>
        <taxon>Craniata</taxon>
        <taxon>Vertebrata</taxon>
        <taxon>Euteleostomi</taxon>
        <taxon>Mammalia</taxon>
        <taxon>Eutheria</taxon>
        <taxon>Laurasiatheria</taxon>
        <taxon>Chiroptera</taxon>
        <taxon>Yangochiroptera</taxon>
        <taxon>Vespertilionidae</taxon>
        <taxon>Myotis</taxon>
    </lineage>
</organism>
<dbReference type="EMBL" id="JABWUV010000002">
    <property type="protein sequence ID" value="KAF6378712.1"/>
    <property type="molecule type" value="Genomic_DNA"/>
</dbReference>
<reference evidence="1 2" key="1">
    <citation type="journal article" date="2020" name="Nature">
        <title>Six reference-quality genomes reveal evolution of bat adaptations.</title>
        <authorList>
            <person name="Jebb D."/>
            <person name="Huang Z."/>
            <person name="Pippel M."/>
            <person name="Hughes G.M."/>
            <person name="Lavrichenko K."/>
            <person name="Devanna P."/>
            <person name="Winkler S."/>
            <person name="Jermiin L.S."/>
            <person name="Skirmuntt E.C."/>
            <person name="Katzourakis A."/>
            <person name="Burkitt-Gray L."/>
            <person name="Ray D.A."/>
            <person name="Sullivan K.A.M."/>
            <person name="Roscito J.G."/>
            <person name="Kirilenko B.M."/>
            <person name="Davalos L.M."/>
            <person name="Corthals A.P."/>
            <person name="Power M.L."/>
            <person name="Jones G."/>
            <person name="Ransome R.D."/>
            <person name="Dechmann D.K.N."/>
            <person name="Locatelli A.G."/>
            <person name="Puechmaille S.J."/>
            <person name="Fedrigo O."/>
            <person name="Jarvis E.D."/>
            <person name="Hiller M."/>
            <person name="Vernes S.C."/>
            <person name="Myers E.W."/>
            <person name="Teeling E.C."/>
        </authorList>
    </citation>
    <scope>NUCLEOTIDE SEQUENCE [LARGE SCALE GENOMIC DNA]</scope>
    <source>
        <strain evidence="1">MMyoMyo1</strain>
        <tissue evidence="1">Flight muscle</tissue>
    </source>
</reference>
<dbReference type="Proteomes" id="UP000527355">
    <property type="component" value="Unassembled WGS sequence"/>
</dbReference>
<evidence type="ECO:0000313" key="1">
    <source>
        <dbReference type="EMBL" id="KAF6378712.1"/>
    </source>
</evidence>
<gene>
    <name evidence="1" type="ORF">mMyoMyo1_009638</name>
</gene>
<protein>
    <submittedName>
        <fullName evidence="1">Uncharacterized protein</fullName>
    </submittedName>
</protein>
<sequence>MRSFKDPGSLHILALWYLEGQAFVLHLISYGCSISKHLILTHQCSKARRETTPSLCSFNEESFPEGSPLDILSCLLGQIHTTGLFPNHYLARENHHDGFKLNKISLVSSYAAKDWDIIWTHLARKKDRGKAGG</sequence>
<keyword evidence="2" id="KW-1185">Reference proteome</keyword>